<dbReference type="Proteomes" id="UP000029995">
    <property type="component" value="Unassembled WGS sequence"/>
</dbReference>
<sequence>MSSDRLPTDIWIQAHLRRLGQDAIPAYVVRKGDPRAGLLILKLNLGPEGCRVLSQSRDLDGALAWLPAKGGEVLAEAEADAYIARAVQRDPDLWVVEIEDREGRHPFEGKVL</sequence>
<dbReference type="AlphaFoldDB" id="A0A0A0DAZ0"/>
<evidence type="ECO:0000313" key="2">
    <source>
        <dbReference type="Proteomes" id="UP000029995"/>
    </source>
</evidence>
<proteinExistence type="predicted"/>
<dbReference type="InterPro" id="IPR009964">
    <property type="entry name" value="DUF1491"/>
</dbReference>
<dbReference type="RefSeq" id="WP_034832900.1">
    <property type="nucleotide sequence ID" value="NZ_JANX01000042.1"/>
</dbReference>
<dbReference type="Gene3D" id="3.40.1530.20">
    <property type="entry name" value="Protein of unknown function (DUF1491)"/>
    <property type="match status" value="1"/>
</dbReference>
<dbReference type="OrthoDB" id="9809136at2"/>
<accession>A0A0A0DAZ0</accession>
<evidence type="ECO:0008006" key="3">
    <source>
        <dbReference type="Google" id="ProtNLM"/>
    </source>
</evidence>
<dbReference type="EMBL" id="JANX01000042">
    <property type="protein sequence ID" value="KGM35200.1"/>
    <property type="molecule type" value="Genomic_DNA"/>
</dbReference>
<reference evidence="1 2" key="1">
    <citation type="submission" date="2014-01" db="EMBL/GenBank/DDBJ databases">
        <title>Genome sequence determination for a cystic fibrosis isolate, Inquilinus limosus.</title>
        <authorList>
            <person name="Pino M."/>
            <person name="Di Conza J."/>
            <person name="Gutkind G."/>
        </authorList>
    </citation>
    <scope>NUCLEOTIDE SEQUENCE [LARGE SCALE GENOMIC DNA]</scope>
    <source>
        <strain evidence="1 2">MP06</strain>
    </source>
</reference>
<name>A0A0A0DAZ0_9PROT</name>
<protein>
    <recommendedName>
        <fullName evidence="3">GTP-binding protein Era</fullName>
    </recommendedName>
</protein>
<comment type="caution">
    <text evidence="1">The sequence shown here is derived from an EMBL/GenBank/DDBJ whole genome shotgun (WGS) entry which is preliminary data.</text>
</comment>
<dbReference type="Pfam" id="PF07372">
    <property type="entry name" value="DUF1491"/>
    <property type="match status" value="1"/>
</dbReference>
<organism evidence="1 2">
    <name type="scientific">Inquilinus limosus MP06</name>
    <dbReference type="NCBI Taxonomy" id="1398085"/>
    <lineage>
        <taxon>Bacteria</taxon>
        <taxon>Pseudomonadati</taxon>
        <taxon>Pseudomonadota</taxon>
        <taxon>Alphaproteobacteria</taxon>
        <taxon>Rhodospirillales</taxon>
        <taxon>Rhodospirillaceae</taxon>
        <taxon>Inquilinus</taxon>
    </lineage>
</organism>
<gene>
    <name evidence="1" type="ORF">P409_05845</name>
</gene>
<evidence type="ECO:0000313" key="1">
    <source>
        <dbReference type="EMBL" id="KGM35200.1"/>
    </source>
</evidence>